<dbReference type="Gene3D" id="1.10.287.660">
    <property type="entry name" value="Helix hairpin bin"/>
    <property type="match status" value="1"/>
</dbReference>
<accession>A0A540MEX0</accession>
<evidence type="ECO:0000256" key="4">
    <source>
        <dbReference type="ARBA" id="ARBA00022753"/>
    </source>
</evidence>
<dbReference type="InterPro" id="IPR029012">
    <property type="entry name" value="Helix_hairpin_bin_sf"/>
</dbReference>
<dbReference type="GO" id="GO:0006612">
    <property type="term" value="P:protein targeting to membrane"/>
    <property type="evidence" value="ECO:0007669"/>
    <property type="project" value="TreeGrafter"/>
</dbReference>
<dbReference type="GO" id="GO:0043162">
    <property type="term" value="P:ubiquitin-dependent protein catabolic process via the multivesicular body sorting pathway"/>
    <property type="evidence" value="ECO:0007669"/>
    <property type="project" value="TreeGrafter"/>
</dbReference>
<evidence type="ECO:0000313" key="8">
    <source>
        <dbReference type="EMBL" id="TQD97281.1"/>
    </source>
</evidence>
<dbReference type="InterPro" id="IPR009851">
    <property type="entry name" value="Mod_r"/>
</dbReference>
<protein>
    <recommendedName>
        <fullName evidence="7">VPS37 C-terminal domain-containing protein</fullName>
    </recommendedName>
</protein>
<keyword evidence="9" id="KW-1185">Reference proteome</keyword>
<evidence type="ECO:0000256" key="5">
    <source>
        <dbReference type="ARBA" id="ARBA00022927"/>
    </source>
</evidence>
<dbReference type="PANTHER" id="PTHR13678">
    <property type="entry name" value="VACUOLAR PROTEIN SORTING-ASSOCIATED PROTEIN 37"/>
    <property type="match status" value="1"/>
</dbReference>
<keyword evidence="4" id="KW-0967">Endosome</keyword>
<organism evidence="8 9">
    <name type="scientific">Malus baccata</name>
    <name type="common">Siberian crab apple</name>
    <name type="synonym">Pyrus baccata</name>
    <dbReference type="NCBI Taxonomy" id="106549"/>
    <lineage>
        <taxon>Eukaryota</taxon>
        <taxon>Viridiplantae</taxon>
        <taxon>Streptophyta</taxon>
        <taxon>Embryophyta</taxon>
        <taxon>Tracheophyta</taxon>
        <taxon>Spermatophyta</taxon>
        <taxon>Magnoliopsida</taxon>
        <taxon>eudicotyledons</taxon>
        <taxon>Gunneridae</taxon>
        <taxon>Pentapetalae</taxon>
        <taxon>rosids</taxon>
        <taxon>fabids</taxon>
        <taxon>Rosales</taxon>
        <taxon>Rosaceae</taxon>
        <taxon>Amygdaloideae</taxon>
        <taxon>Maleae</taxon>
        <taxon>Malus</taxon>
    </lineage>
</organism>
<reference evidence="8 9" key="1">
    <citation type="journal article" date="2019" name="G3 (Bethesda)">
        <title>Sequencing of a Wild Apple (Malus baccata) Genome Unravels the Differences Between Cultivated and Wild Apple Species Regarding Disease Resistance and Cold Tolerance.</title>
        <authorList>
            <person name="Chen X."/>
        </authorList>
    </citation>
    <scope>NUCLEOTIDE SEQUENCE [LARGE SCALE GENOMIC DNA]</scope>
    <source>
        <strain evidence="9">cv. Shandingzi</strain>
        <tissue evidence="8">Leaves</tissue>
    </source>
</reference>
<dbReference type="PANTHER" id="PTHR13678:SF2">
    <property type="entry name" value="VACUOLAR PROTEIN SORTING-ASSOCIATED PROTEIN 37A"/>
    <property type="match status" value="1"/>
</dbReference>
<comment type="similarity">
    <text evidence="2">Belongs to the VPS37 family.</text>
</comment>
<evidence type="ECO:0000256" key="2">
    <source>
        <dbReference type="ARBA" id="ARBA00007617"/>
    </source>
</evidence>
<dbReference type="InterPro" id="IPR037202">
    <property type="entry name" value="ESCRT_assembly_dom"/>
</dbReference>
<evidence type="ECO:0000256" key="1">
    <source>
        <dbReference type="ARBA" id="ARBA00004177"/>
    </source>
</evidence>
<comment type="subcellular location">
    <subcellularLocation>
        <location evidence="1">Endosome</location>
    </subcellularLocation>
</comment>
<dbReference type="AlphaFoldDB" id="A0A540MEX0"/>
<keyword evidence="3 6" id="KW-0813">Transport</keyword>
<dbReference type="Pfam" id="PF07200">
    <property type="entry name" value="Mod_r"/>
    <property type="match status" value="1"/>
</dbReference>
<comment type="caution">
    <text evidence="8">The sequence shown here is derived from an EMBL/GenBank/DDBJ whole genome shotgun (WGS) entry which is preliminary data.</text>
</comment>
<proteinExistence type="inferred from homology"/>
<evidence type="ECO:0000259" key="7">
    <source>
        <dbReference type="PROSITE" id="PS51314"/>
    </source>
</evidence>
<gene>
    <name evidence="8" type="ORF">C1H46_017122</name>
</gene>
<name>A0A540MEX0_MALBA</name>
<dbReference type="SUPFAM" id="SSF140111">
    <property type="entry name" value="Endosomal sorting complex assembly domain"/>
    <property type="match status" value="1"/>
</dbReference>
<evidence type="ECO:0000313" key="9">
    <source>
        <dbReference type="Proteomes" id="UP000315295"/>
    </source>
</evidence>
<keyword evidence="5 6" id="KW-0653">Protein transport</keyword>
<dbReference type="PROSITE" id="PS51314">
    <property type="entry name" value="VPS37_C"/>
    <property type="match status" value="1"/>
</dbReference>
<evidence type="ECO:0000256" key="6">
    <source>
        <dbReference type="PROSITE-ProRule" id="PRU00646"/>
    </source>
</evidence>
<evidence type="ECO:0000256" key="3">
    <source>
        <dbReference type="ARBA" id="ARBA00022448"/>
    </source>
</evidence>
<dbReference type="Proteomes" id="UP000315295">
    <property type="component" value="Unassembled WGS sequence"/>
</dbReference>
<feature type="domain" description="VPS37 C-terminal" evidence="7">
    <location>
        <begin position="1"/>
        <end position="52"/>
    </location>
</feature>
<dbReference type="STRING" id="106549.A0A540MEX0"/>
<dbReference type="GO" id="GO:0000813">
    <property type="term" value="C:ESCRT I complex"/>
    <property type="evidence" value="ECO:0007669"/>
    <property type="project" value="UniProtKB-ARBA"/>
</dbReference>
<dbReference type="GO" id="GO:0006623">
    <property type="term" value="P:protein targeting to vacuole"/>
    <property type="evidence" value="ECO:0007669"/>
    <property type="project" value="TreeGrafter"/>
</dbReference>
<dbReference type="EMBL" id="VIEB01000276">
    <property type="protein sequence ID" value="TQD97281.1"/>
    <property type="molecule type" value="Genomic_DNA"/>
</dbReference>
<sequence length="52" mass="5952">MNTTEEESEALHQQFLDKEGDLGTFVEKYKKLRTTYHKRALVHLAAKTSSIG</sequence>